<keyword evidence="4 5" id="KW-0472">Membrane</keyword>
<dbReference type="Pfam" id="PF01544">
    <property type="entry name" value="CorA"/>
    <property type="match status" value="1"/>
</dbReference>
<dbReference type="InterPro" id="IPR045863">
    <property type="entry name" value="CorA_TM1_TM2"/>
</dbReference>
<name>A0AA38X0A2_9EURO</name>
<feature type="transmembrane region" description="Helical" evidence="5">
    <location>
        <begin position="576"/>
        <end position="597"/>
    </location>
</feature>
<dbReference type="EMBL" id="JAPDRK010000019">
    <property type="protein sequence ID" value="KAJ9604419.1"/>
    <property type="molecule type" value="Genomic_DNA"/>
</dbReference>
<dbReference type="Proteomes" id="UP001172673">
    <property type="component" value="Unassembled WGS sequence"/>
</dbReference>
<evidence type="ECO:0000256" key="2">
    <source>
        <dbReference type="ARBA" id="ARBA00022692"/>
    </source>
</evidence>
<keyword evidence="7" id="KW-1185">Reference proteome</keyword>
<evidence type="ECO:0000313" key="6">
    <source>
        <dbReference type="EMBL" id="KAJ9604419.1"/>
    </source>
</evidence>
<dbReference type="GO" id="GO:0050897">
    <property type="term" value="F:cobalt ion binding"/>
    <property type="evidence" value="ECO:0007669"/>
    <property type="project" value="TreeGrafter"/>
</dbReference>
<dbReference type="GO" id="GO:0000287">
    <property type="term" value="F:magnesium ion binding"/>
    <property type="evidence" value="ECO:0007669"/>
    <property type="project" value="TreeGrafter"/>
</dbReference>
<evidence type="ECO:0000256" key="3">
    <source>
        <dbReference type="ARBA" id="ARBA00022989"/>
    </source>
</evidence>
<accession>A0AA38X0A2</accession>
<dbReference type="InterPro" id="IPR002523">
    <property type="entry name" value="MgTranspt_CorA/ZnTranspt_ZntB"/>
</dbReference>
<dbReference type="Gene3D" id="1.20.58.340">
    <property type="entry name" value="Magnesium transport protein CorA, transmembrane region"/>
    <property type="match status" value="1"/>
</dbReference>
<dbReference type="GO" id="GO:0015087">
    <property type="term" value="F:cobalt ion transmembrane transporter activity"/>
    <property type="evidence" value="ECO:0007669"/>
    <property type="project" value="TreeGrafter"/>
</dbReference>
<dbReference type="SUPFAM" id="SSF144083">
    <property type="entry name" value="Magnesium transport protein CorA, transmembrane region"/>
    <property type="match status" value="1"/>
</dbReference>
<sequence>MLSQTVVEKKTGTKIETFELSEKRHPYTPVSTTKILSEYTRDLPPDISESLLQERRRGLREHAATVEDLRRWATHPGRNIVGKYLDFLPGAAPSRPSEKKLLSAVDHFFPPRSDVQVTICDFGDGRAERREVRLGDIEAEFETKPPWSTVRWIHAPLGIGLLHSSVEALFFHTGSKEMGRPFTNGGRAGWPYLEIETFDLRNAKSIQESRDLLRILKDERDISDILDRSVFAGNNSEKLKKDVTWRAQYVGQSVRFWELAKADLPWQIADGSHLNMNGPSEGIRSTKLEKATQSLTRHPFFEDAYIARSAFRSFHRNDGFLLTMSPATGVDYLNANFPHYLELSQKDLSGDNFASATAEVFREFSITGTQTWARKTVEWFLVYLITEVAVTPHNIRQGYSVPSLMDAYDAIVHDLKERRYDLWRKGETTNLVRAYLLCVDELTVLGGIFSKKLDFFRRLRKDCEVLSELRNGETVDLSEFDSGETASDRVAFAEHMMEECSARCKRLGADLRESLNTLFQLRSIEQNELAIIADSKQKAIFVFTAVTIVFLPLSFFTSYFGMNLRGIVDTSYSETYFWKVGGSVSIAIILIVCLLAFRNRIRNRMSAYGLWNGALSA</sequence>
<comment type="subcellular location">
    <subcellularLocation>
        <location evidence="1">Cell membrane</location>
        <topology evidence="1">Multi-pass membrane protein</topology>
    </subcellularLocation>
</comment>
<dbReference type="GO" id="GO:0005886">
    <property type="term" value="C:plasma membrane"/>
    <property type="evidence" value="ECO:0007669"/>
    <property type="project" value="UniProtKB-SubCell"/>
</dbReference>
<evidence type="ECO:0000313" key="7">
    <source>
        <dbReference type="Proteomes" id="UP001172673"/>
    </source>
</evidence>
<evidence type="ECO:0000256" key="5">
    <source>
        <dbReference type="SAM" id="Phobius"/>
    </source>
</evidence>
<dbReference type="GO" id="GO:0015095">
    <property type="term" value="F:magnesium ion transmembrane transporter activity"/>
    <property type="evidence" value="ECO:0007669"/>
    <property type="project" value="TreeGrafter"/>
</dbReference>
<comment type="caution">
    <text evidence="6">The sequence shown here is derived from an EMBL/GenBank/DDBJ whole genome shotgun (WGS) entry which is preliminary data.</text>
</comment>
<reference evidence="6" key="1">
    <citation type="submission" date="2022-10" db="EMBL/GenBank/DDBJ databases">
        <title>Culturing micro-colonial fungi from biological soil crusts in the Mojave desert and describing Neophaeococcomyces mojavensis, and introducing the new genera and species Taxawa tesnikishii.</title>
        <authorList>
            <person name="Kurbessoian T."/>
            <person name="Stajich J.E."/>
        </authorList>
    </citation>
    <scope>NUCLEOTIDE SEQUENCE</scope>
    <source>
        <strain evidence="6">TK_41</strain>
    </source>
</reference>
<proteinExistence type="predicted"/>
<protein>
    <recommendedName>
        <fullName evidence="8">Magnesium transport protein CorA, transmembrane region</fullName>
    </recommendedName>
</protein>
<evidence type="ECO:0000256" key="1">
    <source>
        <dbReference type="ARBA" id="ARBA00004651"/>
    </source>
</evidence>
<organism evidence="6 7">
    <name type="scientific">Cladophialophora chaetospira</name>
    <dbReference type="NCBI Taxonomy" id="386627"/>
    <lineage>
        <taxon>Eukaryota</taxon>
        <taxon>Fungi</taxon>
        <taxon>Dikarya</taxon>
        <taxon>Ascomycota</taxon>
        <taxon>Pezizomycotina</taxon>
        <taxon>Eurotiomycetes</taxon>
        <taxon>Chaetothyriomycetidae</taxon>
        <taxon>Chaetothyriales</taxon>
        <taxon>Herpotrichiellaceae</taxon>
        <taxon>Cladophialophora</taxon>
    </lineage>
</organism>
<dbReference type="PANTHER" id="PTHR46494:SF1">
    <property type="entry name" value="CORA FAMILY METAL ION TRANSPORTER (EUROFUNG)"/>
    <property type="match status" value="1"/>
</dbReference>
<dbReference type="AlphaFoldDB" id="A0AA38X0A2"/>
<feature type="transmembrane region" description="Helical" evidence="5">
    <location>
        <begin position="539"/>
        <end position="556"/>
    </location>
</feature>
<evidence type="ECO:0008006" key="8">
    <source>
        <dbReference type="Google" id="ProtNLM"/>
    </source>
</evidence>
<dbReference type="PANTHER" id="PTHR46494">
    <property type="entry name" value="CORA FAMILY METAL ION TRANSPORTER (EUROFUNG)"/>
    <property type="match status" value="1"/>
</dbReference>
<evidence type="ECO:0000256" key="4">
    <source>
        <dbReference type="ARBA" id="ARBA00023136"/>
    </source>
</evidence>
<keyword evidence="2 5" id="KW-0812">Transmembrane</keyword>
<gene>
    <name evidence="6" type="ORF">H2200_011255</name>
</gene>
<keyword evidence="3 5" id="KW-1133">Transmembrane helix</keyword>